<feature type="region of interest" description="Disordered" evidence="1">
    <location>
        <begin position="24"/>
        <end position="171"/>
    </location>
</feature>
<reference evidence="2" key="1">
    <citation type="submission" date="2020-02" db="EMBL/GenBank/DDBJ databases">
        <authorList>
            <person name="Palmer J.M."/>
        </authorList>
    </citation>
    <scope>NUCLEOTIDE SEQUENCE</scope>
    <source>
        <strain evidence="2">EPUS1.4</strain>
        <tissue evidence="2">Thallus</tissue>
    </source>
</reference>
<protein>
    <submittedName>
        <fullName evidence="2">Uncharacterized protein</fullName>
    </submittedName>
</protein>
<feature type="compositionally biased region" description="Polar residues" evidence="1">
    <location>
        <begin position="76"/>
        <end position="99"/>
    </location>
</feature>
<name>A0A8H7E8U9_9EURO</name>
<feature type="compositionally biased region" description="Polar residues" evidence="1">
    <location>
        <begin position="24"/>
        <end position="33"/>
    </location>
</feature>
<feature type="compositionally biased region" description="Low complexity" evidence="1">
    <location>
        <begin position="152"/>
        <end position="161"/>
    </location>
</feature>
<dbReference type="Proteomes" id="UP000606974">
    <property type="component" value="Unassembled WGS sequence"/>
</dbReference>
<dbReference type="AlphaFoldDB" id="A0A8H7E8U9"/>
<evidence type="ECO:0000313" key="3">
    <source>
        <dbReference type="Proteomes" id="UP000606974"/>
    </source>
</evidence>
<comment type="caution">
    <text evidence="2">The sequence shown here is derived from an EMBL/GenBank/DDBJ whole genome shotgun (WGS) entry which is preliminary data.</text>
</comment>
<gene>
    <name evidence="2" type="ORF">GJ744_000307</name>
</gene>
<evidence type="ECO:0000256" key="1">
    <source>
        <dbReference type="SAM" id="MobiDB-lite"/>
    </source>
</evidence>
<organism evidence="2 3">
    <name type="scientific">Endocarpon pusillum</name>
    <dbReference type="NCBI Taxonomy" id="364733"/>
    <lineage>
        <taxon>Eukaryota</taxon>
        <taxon>Fungi</taxon>
        <taxon>Dikarya</taxon>
        <taxon>Ascomycota</taxon>
        <taxon>Pezizomycotina</taxon>
        <taxon>Eurotiomycetes</taxon>
        <taxon>Chaetothyriomycetidae</taxon>
        <taxon>Verrucariales</taxon>
        <taxon>Verrucariaceae</taxon>
        <taxon>Endocarpon</taxon>
    </lineage>
</organism>
<sequence>MDLADVDLREGRFLAFRHDQNGAVVNTSHNNTDFVKPQKKSENLHKRYGCRSPSDSLEEGEKPSRSKIRQAKRGPSSCSVERTLYSISLNNTSPRSSISRSEKFSRYADGPPPSTCAPNPRPGPKPQPKPRPQQPRPIPSVCPPPPEAWPRSAAQSASSEARTNAIAQFSK</sequence>
<keyword evidence="3" id="KW-1185">Reference proteome</keyword>
<dbReference type="EMBL" id="JAACFV010000010">
    <property type="protein sequence ID" value="KAF7512740.1"/>
    <property type="molecule type" value="Genomic_DNA"/>
</dbReference>
<feature type="compositionally biased region" description="Pro residues" evidence="1">
    <location>
        <begin position="110"/>
        <end position="148"/>
    </location>
</feature>
<accession>A0A8H7E8U9</accession>
<proteinExistence type="predicted"/>
<evidence type="ECO:0000313" key="2">
    <source>
        <dbReference type="EMBL" id="KAF7512740.1"/>
    </source>
</evidence>